<dbReference type="Pfam" id="PF00134">
    <property type="entry name" value="Cyclin_N"/>
    <property type="match status" value="1"/>
</dbReference>
<organism evidence="9 11">
    <name type="scientific">Medicago truncatula</name>
    <name type="common">Barrel medic</name>
    <name type="synonym">Medicago tribuloides</name>
    <dbReference type="NCBI Taxonomy" id="3880"/>
    <lineage>
        <taxon>Eukaryota</taxon>
        <taxon>Viridiplantae</taxon>
        <taxon>Streptophyta</taxon>
        <taxon>Embryophyta</taxon>
        <taxon>Tracheophyta</taxon>
        <taxon>Spermatophyta</taxon>
        <taxon>Magnoliopsida</taxon>
        <taxon>eudicotyledons</taxon>
        <taxon>Gunneridae</taxon>
        <taxon>Pentapetalae</taxon>
        <taxon>rosids</taxon>
        <taxon>fabids</taxon>
        <taxon>Fabales</taxon>
        <taxon>Fabaceae</taxon>
        <taxon>Papilionoideae</taxon>
        <taxon>50 kb inversion clade</taxon>
        <taxon>NPAAA clade</taxon>
        <taxon>Hologalegina</taxon>
        <taxon>IRL clade</taxon>
        <taxon>Trifolieae</taxon>
        <taxon>Medicago</taxon>
    </lineage>
</organism>
<dbReference type="SMART" id="SM00385">
    <property type="entry name" value="CYCLIN"/>
    <property type="match status" value="2"/>
</dbReference>
<comment type="subunit">
    <text evidence="1">Interacts with the CDC2 protein kinase to form a serine/threonine kinase holoenzyme complex also known as maturation promoting factor (MPF). The cyclin subunit imparts substrate specificity to the complex.</text>
</comment>
<dbReference type="InterPro" id="IPR039361">
    <property type="entry name" value="Cyclin"/>
</dbReference>
<protein>
    <recommendedName>
        <fullName evidence="5">B-like cyclin</fullName>
    </recommendedName>
</protein>
<evidence type="ECO:0000256" key="1">
    <source>
        <dbReference type="ARBA" id="ARBA00011177"/>
    </source>
</evidence>
<dbReference type="EMBL" id="CM001219">
    <property type="protein sequence ID" value="AES70617.1"/>
    <property type="molecule type" value="Genomic_DNA"/>
</dbReference>
<evidence type="ECO:0000313" key="10">
    <source>
        <dbReference type="EnsemblPlants" id="AES70617"/>
    </source>
</evidence>
<reference evidence="9 11" key="1">
    <citation type="journal article" date="2011" name="Nature">
        <title>The Medicago genome provides insight into the evolution of rhizobial symbioses.</title>
        <authorList>
            <person name="Young N.D."/>
            <person name="Debelle F."/>
            <person name="Oldroyd G.E."/>
            <person name="Geurts R."/>
            <person name="Cannon S.B."/>
            <person name="Udvardi M.K."/>
            <person name="Benedito V.A."/>
            <person name="Mayer K.F."/>
            <person name="Gouzy J."/>
            <person name="Schoof H."/>
            <person name="Van de Peer Y."/>
            <person name="Proost S."/>
            <person name="Cook D.R."/>
            <person name="Meyers B.C."/>
            <person name="Spannagl M."/>
            <person name="Cheung F."/>
            <person name="De Mita S."/>
            <person name="Krishnakumar V."/>
            <person name="Gundlach H."/>
            <person name="Zhou S."/>
            <person name="Mudge J."/>
            <person name="Bharti A.K."/>
            <person name="Murray J.D."/>
            <person name="Naoumkina M.A."/>
            <person name="Rosen B."/>
            <person name="Silverstein K.A."/>
            <person name="Tang H."/>
            <person name="Rombauts S."/>
            <person name="Zhao P.X."/>
            <person name="Zhou P."/>
            <person name="Barbe V."/>
            <person name="Bardou P."/>
            <person name="Bechner M."/>
            <person name="Bellec A."/>
            <person name="Berger A."/>
            <person name="Berges H."/>
            <person name="Bidwell S."/>
            <person name="Bisseling T."/>
            <person name="Choisne N."/>
            <person name="Couloux A."/>
            <person name="Denny R."/>
            <person name="Deshpande S."/>
            <person name="Dai X."/>
            <person name="Doyle J.J."/>
            <person name="Dudez A.M."/>
            <person name="Farmer A.D."/>
            <person name="Fouteau S."/>
            <person name="Franken C."/>
            <person name="Gibelin C."/>
            <person name="Gish J."/>
            <person name="Goldstein S."/>
            <person name="Gonzalez A.J."/>
            <person name="Green P.J."/>
            <person name="Hallab A."/>
            <person name="Hartog M."/>
            <person name="Hua A."/>
            <person name="Humphray S.J."/>
            <person name="Jeong D.H."/>
            <person name="Jing Y."/>
            <person name="Jocker A."/>
            <person name="Kenton S.M."/>
            <person name="Kim D.J."/>
            <person name="Klee K."/>
            <person name="Lai H."/>
            <person name="Lang C."/>
            <person name="Lin S."/>
            <person name="Macmil S.L."/>
            <person name="Magdelenat G."/>
            <person name="Matthews L."/>
            <person name="McCorrison J."/>
            <person name="Monaghan E.L."/>
            <person name="Mun J.H."/>
            <person name="Najar F.Z."/>
            <person name="Nicholson C."/>
            <person name="Noirot C."/>
            <person name="O'Bleness M."/>
            <person name="Paule C.R."/>
            <person name="Poulain J."/>
            <person name="Prion F."/>
            <person name="Qin B."/>
            <person name="Qu C."/>
            <person name="Retzel E.F."/>
            <person name="Riddle C."/>
            <person name="Sallet E."/>
            <person name="Samain S."/>
            <person name="Samson N."/>
            <person name="Sanders I."/>
            <person name="Saurat O."/>
            <person name="Scarpelli C."/>
            <person name="Schiex T."/>
            <person name="Segurens B."/>
            <person name="Severin A.J."/>
            <person name="Sherrier D.J."/>
            <person name="Shi R."/>
            <person name="Sims S."/>
            <person name="Singer S.R."/>
            <person name="Sinharoy S."/>
            <person name="Sterck L."/>
            <person name="Viollet A."/>
            <person name="Wang B.B."/>
            <person name="Wang K."/>
            <person name="Wang M."/>
            <person name="Wang X."/>
            <person name="Warfsmann J."/>
            <person name="Weissenbach J."/>
            <person name="White D.D."/>
            <person name="White J.D."/>
            <person name="Wiley G.B."/>
            <person name="Wincker P."/>
            <person name="Xing Y."/>
            <person name="Yang L."/>
            <person name="Yao Z."/>
            <person name="Ying F."/>
            <person name="Zhai J."/>
            <person name="Zhou L."/>
            <person name="Zuber A."/>
            <person name="Denarie J."/>
            <person name="Dixon R.A."/>
            <person name="May G.D."/>
            <person name="Schwartz D.C."/>
            <person name="Rogers J."/>
            <person name="Quetier F."/>
            <person name="Town C.D."/>
            <person name="Roe B.A."/>
        </authorList>
    </citation>
    <scope>NUCLEOTIDE SEQUENCE [LARGE SCALE GENOMIC DNA]</scope>
    <source>
        <strain evidence="9">A17</strain>
        <strain evidence="10 11">cv. Jemalong A17</strain>
    </source>
</reference>
<keyword evidence="3 6" id="KW-0195">Cyclin</keyword>
<dbReference type="PROSITE" id="PS00292">
    <property type="entry name" value="CYCLINS"/>
    <property type="match status" value="1"/>
</dbReference>
<proteinExistence type="inferred from homology"/>
<reference evidence="9 11" key="2">
    <citation type="journal article" date="2014" name="BMC Genomics">
        <title>An improved genome release (version Mt4.0) for the model legume Medicago truncatula.</title>
        <authorList>
            <person name="Tang H."/>
            <person name="Krishnakumar V."/>
            <person name="Bidwell S."/>
            <person name="Rosen B."/>
            <person name="Chan A."/>
            <person name="Zhou S."/>
            <person name="Gentzbittel L."/>
            <person name="Childs K.L."/>
            <person name="Yandell M."/>
            <person name="Gundlach H."/>
            <person name="Mayer K.F."/>
            <person name="Schwartz D.C."/>
            <person name="Town C.D."/>
        </authorList>
    </citation>
    <scope>GENOME REANNOTATION</scope>
    <source>
        <strain evidence="10 11">cv. Jemalong A17</strain>
    </source>
</reference>
<dbReference type="Proteomes" id="UP000002051">
    <property type="component" value="Chromosome 3"/>
</dbReference>
<dbReference type="GO" id="GO:0005737">
    <property type="term" value="C:cytoplasm"/>
    <property type="evidence" value="ECO:0000318"/>
    <property type="project" value="GO_Central"/>
</dbReference>
<dbReference type="InterPro" id="IPR013763">
    <property type="entry name" value="Cyclin-like_dom"/>
</dbReference>
<keyword evidence="2" id="KW-0132">Cell division</keyword>
<dbReference type="EnsemblPlants" id="AES70617">
    <property type="protein sequence ID" value="AES70617"/>
    <property type="gene ID" value="MTR_3g060410"/>
</dbReference>
<comment type="similarity">
    <text evidence="6">Belongs to the cyclin family.</text>
</comment>
<dbReference type="eggNOG" id="KOG0653">
    <property type="taxonomic scope" value="Eukaryota"/>
</dbReference>
<dbReference type="PANTHER" id="PTHR10177">
    <property type="entry name" value="CYCLINS"/>
    <property type="match status" value="1"/>
</dbReference>
<evidence type="ECO:0000256" key="4">
    <source>
        <dbReference type="ARBA" id="ARBA00023306"/>
    </source>
</evidence>
<accession>G7IXP5</accession>
<dbReference type="AlphaFoldDB" id="G7IXP5"/>
<feature type="domain" description="Cyclin-like" evidence="7">
    <location>
        <begin position="241"/>
        <end position="327"/>
    </location>
</feature>
<sequence length="362" mass="42403">MMIRESSIHYIFRVTRKNILIKSSSSCKLYRLKYSNCHTFYLKEFYILQCSLHNLTKPACEVRIAPTYKQIVRLTPNRCGTLNTHPHFQVYIGSEKLISNEKKYSDYDDDLYQYYHLEESQINGNSNGLKVDSQLRKNVVDWLIQTHYQQKLMPETLYLCVNILDRVLSKINFEVKTMEKLKLIGLSSLLLASKYEQRRAVGVYDVEYLADYIYMPEEICQMEKLILQELGWILTVPTPYVFLVRNIRACNLSDEDKIMEHMVFFFSELSLTNHSIVCDYKPSMIAACAVYLARFIVGRYPFWSNDLKMCTGYSEDKLLSCAHVMMESCIQICGEGIMEVFMKFSSLYQCRVSCIAQEFLEV</sequence>
<dbReference type="SUPFAM" id="SSF47954">
    <property type="entry name" value="Cyclin-like"/>
    <property type="match status" value="2"/>
</dbReference>
<name>G7IXP5_MEDTR</name>
<dbReference type="FunFam" id="1.10.472.10:FF:000001">
    <property type="entry name" value="G2/mitotic-specific cyclin"/>
    <property type="match status" value="1"/>
</dbReference>
<dbReference type="STRING" id="3880.G7IXP5"/>
<evidence type="ECO:0000256" key="3">
    <source>
        <dbReference type="ARBA" id="ARBA00023127"/>
    </source>
</evidence>
<dbReference type="SMART" id="SM01332">
    <property type="entry name" value="Cyclin_C"/>
    <property type="match status" value="1"/>
</dbReference>
<evidence type="ECO:0000313" key="11">
    <source>
        <dbReference type="Proteomes" id="UP000002051"/>
    </source>
</evidence>
<keyword evidence="11" id="KW-1185">Reference proteome</keyword>
<dbReference type="InterPro" id="IPR004367">
    <property type="entry name" value="Cyclin_C-dom"/>
</dbReference>
<dbReference type="Gene3D" id="1.10.472.10">
    <property type="entry name" value="Cyclin-like"/>
    <property type="match status" value="2"/>
</dbReference>
<feature type="domain" description="Cyclin C-terminal" evidence="8">
    <location>
        <begin position="237"/>
        <end position="358"/>
    </location>
</feature>
<evidence type="ECO:0000256" key="5">
    <source>
        <dbReference type="ARBA" id="ARBA00032263"/>
    </source>
</evidence>
<dbReference type="HOGENOM" id="CLU_020695_2_3_1"/>
<dbReference type="GO" id="GO:0016538">
    <property type="term" value="F:cyclin-dependent protein serine/threonine kinase regulator activity"/>
    <property type="evidence" value="ECO:0000318"/>
    <property type="project" value="GO_Central"/>
</dbReference>
<gene>
    <name evidence="9" type="ordered locus">MTR_3g060410</name>
</gene>
<dbReference type="PaxDb" id="3880-AES70617"/>
<dbReference type="GO" id="GO:0000307">
    <property type="term" value="C:cyclin-dependent protein kinase holoenzyme complex"/>
    <property type="evidence" value="ECO:0000318"/>
    <property type="project" value="GO_Central"/>
</dbReference>
<keyword evidence="4" id="KW-0131">Cell cycle</keyword>
<evidence type="ECO:0000259" key="7">
    <source>
        <dbReference type="SMART" id="SM00385"/>
    </source>
</evidence>
<dbReference type="GO" id="GO:0051301">
    <property type="term" value="P:cell division"/>
    <property type="evidence" value="ECO:0007669"/>
    <property type="project" value="UniProtKB-KW"/>
</dbReference>
<dbReference type="InterPro" id="IPR048258">
    <property type="entry name" value="Cyclins_cyclin-box"/>
</dbReference>
<evidence type="ECO:0000259" key="8">
    <source>
        <dbReference type="SMART" id="SM01332"/>
    </source>
</evidence>
<feature type="domain" description="Cyclin-like" evidence="7">
    <location>
        <begin position="141"/>
        <end position="228"/>
    </location>
</feature>
<dbReference type="GO" id="GO:0000082">
    <property type="term" value="P:G1/S transition of mitotic cell cycle"/>
    <property type="evidence" value="ECO:0000318"/>
    <property type="project" value="GO_Central"/>
</dbReference>
<reference evidence="10" key="3">
    <citation type="submission" date="2015-04" db="UniProtKB">
        <authorList>
            <consortium name="EnsemblPlants"/>
        </authorList>
    </citation>
    <scope>IDENTIFICATION</scope>
    <source>
        <strain evidence="10">cv. Jemalong A17</strain>
    </source>
</reference>
<dbReference type="Pfam" id="PF02984">
    <property type="entry name" value="Cyclin_C"/>
    <property type="match status" value="1"/>
</dbReference>
<dbReference type="GO" id="GO:0005634">
    <property type="term" value="C:nucleus"/>
    <property type="evidence" value="ECO:0000318"/>
    <property type="project" value="GO_Central"/>
</dbReference>
<evidence type="ECO:0000313" key="9">
    <source>
        <dbReference type="EMBL" id="AES70617.1"/>
    </source>
</evidence>
<evidence type="ECO:0000256" key="6">
    <source>
        <dbReference type="RuleBase" id="RU000383"/>
    </source>
</evidence>
<evidence type="ECO:0000256" key="2">
    <source>
        <dbReference type="ARBA" id="ARBA00022618"/>
    </source>
</evidence>
<dbReference type="InterPro" id="IPR036915">
    <property type="entry name" value="Cyclin-like_sf"/>
</dbReference>
<dbReference type="InterPro" id="IPR006671">
    <property type="entry name" value="Cyclin_N"/>
</dbReference>